<feature type="signal peptide" evidence="1">
    <location>
        <begin position="1"/>
        <end position="23"/>
    </location>
</feature>
<evidence type="ECO:0000313" key="2">
    <source>
        <dbReference type="EMBL" id="MBR7742650.1"/>
    </source>
</evidence>
<accession>A0A941D891</accession>
<dbReference type="EMBL" id="JAGSNF010000004">
    <property type="protein sequence ID" value="MBR7742650.1"/>
    <property type="molecule type" value="Genomic_DNA"/>
</dbReference>
<feature type="chain" id="PRO_5039080292" description="DUF4245 domain-containing protein" evidence="1">
    <location>
        <begin position="24"/>
        <end position="172"/>
    </location>
</feature>
<keyword evidence="3" id="KW-1185">Reference proteome</keyword>
<evidence type="ECO:0008006" key="4">
    <source>
        <dbReference type="Google" id="ProtNLM"/>
    </source>
</evidence>
<proteinExistence type="predicted"/>
<dbReference type="AlphaFoldDB" id="A0A941D891"/>
<sequence>MTTMRTVAALLAGLGLAVTTGCSGGTAGYSEVEVGHLTLERPESWSEEPATGELWTQRYVGDGMELQVSGEFSTDPTASAAYSRLDLPATVQLEGYEGSGVDNATVEGADTAVRSDFTYTEDGTPHQGVWVIAGQWPSPSTAAIAITGETLDATVVDQIIASLRFSRTGGGS</sequence>
<dbReference type="RefSeq" id="WP_211601805.1">
    <property type="nucleotide sequence ID" value="NZ_JAGSNF010000004.1"/>
</dbReference>
<reference evidence="2" key="1">
    <citation type="submission" date="2021-04" db="EMBL/GenBank/DDBJ databases">
        <title>Phycicoccus avicenniae sp. nov., a novel endophytic actinomycetes isolated from branch of Avicennia mariana.</title>
        <authorList>
            <person name="Tuo L."/>
        </authorList>
    </citation>
    <scope>NUCLEOTIDE SEQUENCE</scope>
    <source>
        <strain evidence="2">BSK3Z-2</strain>
    </source>
</reference>
<protein>
    <recommendedName>
        <fullName evidence="4">DUF4245 domain-containing protein</fullName>
    </recommendedName>
</protein>
<dbReference type="Proteomes" id="UP000677016">
    <property type="component" value="Unassembled WGS sequence"/>
</dbReference>
<evidence type="ECO:0000313" key="3">
    <source>
        <dbReference type="Proteomes" id="UP000677016"/>
    </source>
</evidence>
<gene>
    <name evidence="2" type="ORF">KC207_05030</name>
</gene>
<keyword evidence="1" id="KW-0732">Signal</keyword>
<name>A0A941D891_9MICO</name>
<organism evidence="2 3">
    <name type="scientific">Phycicoccus avicenniae</name>
    <dbReference type="NCBI Taxonomy" id="2828860"/>
    <lineage>
        <taxon>Bacteria</taxon>
        <taxon>Bacillati</taxon>
        <taxon>Actinomycetota</taxon>
        <taxon>Actinomycetes</taxon>
        <taxon>Micrococcales</taxon>
        <taxon>Intrasporangiaceae</taxon>
        <taxon>Phycicoccus</taxon>
    </lineage>
</organism>
<comment type="caution">
    <text evidence="2">The sequence shown here is derived from an EMBL/GenBank/DDBJ whole genome shotgun (WGS) entry which is preliminary data.</text>
</comment>
<evidence type="ECO:0000256" key="1">
    <source>
        <dbReference type="SAM" id="SignalP"/>
    </source>
</evidence>
<dbReference type="PROSITE" id="PS51257">
    <property type="entry name" value="PROKAR_LIPOPROTEIN"/>
    <property type="match status" value="1"/>
</dbReference>